<evidence type="ECO:0000313" key="4">
    <source>
        <dbReference type="EMBL" id="GAG24847.1"/>
    </source>
</evidence>
<dbReference type="AlphaFoldDB" id="X0WNP3"/>
<accession>X0WNP3</accession>
<dbReference type="InterPro" id="IPR003395">
    <property type="entry name" value="RecF/RecN/SMC_N"/>
</dbReference>
<comment type="caution">
    <text evidence="4">The sequence shown here is derived from an EMBL/GenBank/DDBJ whole genome shotgun (WGS) entry which is preliminary data.</text>
</comment>
<dbReference type="EMBL" id="BARS01038633">
    <property type="protein sequence ID" value="GAG24847.1"/>
    <property type="molecule type" value="Genomic_DNA"/>
</dbReference>
<dbReference type="InterPro" id="IPR027417">
    <property type="entry name" value="P-loop_NTPase"/>
</dbReference>
<feature type="domain" description="RecF/RecN/SMC N-terminal" evidence="3">
    <location>
        <begin position="3"/>
        <end position="69"/>
    </location>
</feature>
<proteinExistence type="predicted"/>
<dbReference type="GO" id="GO:0003677">
    <property type="term" value="F:DNA binding"/>
    <property type="evidence" value="ECO:0007669"/>
    <property type="project" value="UniProtKB-KW"/>
</dbReference>
<gene>
    <name evidence="4" type="ORF">S01H1_59094</name>
</gene>
<dbReference type="Gene3D" id="3.40.50.300">
    <property type="entry name" value="P-loop containing nucleotide triphosphate hydrolases"/>
    <property type="match status" value="1"/>
</dbReference>
<evidence type="ECO:0000259" key="3">
    <source>
        <dbReference type="Pfam" id="PF02463"/>
    </source>
</evidence>
<sequence length="77" mass="8544">MYFKKLELIGFKSFPIKTEISFQPGVTAIVGPNGCGKTNISDAIRWVLGEQSAKSLRGQRMEDVIFNGTEVHKPLSM</sequence>
<keyword evidence="2" id="KW-0238">DNA-binding</keyword>
<name>X0WNP3_9ZZZZ</name>
<keyword evidence="1" id="KW-0963">Cytoplasm</keyword>
<protein>
    <recommendedName>
        <fullName evidence="3">RecF/RecN/SMC N-terminal domain-containing protein</fullName>
    </recommendedName>
</protein>
<feature type="non-terminal residue" evidence="4">
    <location>
        <position position="77"/>
    </location>
</feature>
<evidence type="ECO:0000256" key="2">
    <source>
        <dbReference type="ARBA" id="ARBA00023125"/>
    </source>
</evidence>
<dbReference type="GO" id="GO:0005737">
    <property type="term" value="C:cytoplasm"/>
    <property type="evidence" value="ECO:0007669"/>
    <property type="project" value="TreeGrafter"/>
</dbReference>
<dbReference type="PANTHER" id="PTHR42963">
    <property type="entry name" value="CHROMOSOME PARTITION PROTEIN MUKB"/>
    <property type="match status" value="1"/>
</dbReference>
<dbReference type="InterPro" id="IPR050308">
    <property type="entry name" value="MukB/SMC"/>
</dbReference>
<dbReference type="SUPFAM" id="SSF52540">
    <property type="entry name" value="P-loop containing nucleoside triphosphate hydrolases"/>
    <property type="match status" value="1"/>
</dbReference>
<dbReference type="PANTHER" id="PTHR42963:SF1">
    <property type="entry name" value="DUF4476 DOMAIN-CONTAINING PROTEIN"/>
    <property type="match status" value="1"/>
</dbReference>
<reference evidence="4" key="1">
    <citation type="journal article" date="2014" name="Front. Microbiol.">
        <title>High frequency of phylogenetically diverse reductive dehalogenase-homologous genes in deep subseafloor sedimentary metagenomes.</title>
        <authorList>
            <person name="Kawai M."/>
            <person name="Futagami T."/>
            <person name="Toyoda A."/>
            <person name="Takaki Y."/>
            <person name="Nishi S."/>
            <person name="Hori S."/>
            <person name="Arai W."/>
            <person name="Tsubouchi T."/>
            <person name="Morono Y."/>
            <person name="Uchiyama I."/>
            <person name="Ito T."/>
            <person name="Fujiyama A."/>
            <person name="Inagaki F."/>
            <person name="Takami H."/>
        </authorList>
    </citation>
    <scope>NUCLEOTIDE SEQUENCE</scope>
    <source>
        <strain evidence="4">Expedition CK06-06</strain>
    </source>
</reference>
<evidence type="ECO:0000256" key="1">
    <source>
        <dbReference type="ARBA" id="ARBA00022490"/>
    </source>
</evidence>
<dbReference type="Pfam" id="PF02463">
    <property type="entry name" value="SMC_N"/>
    <property type="match status" value="1"/>
</dbReference>
<organism evidence="4">
    <name type="scientific">marine sediment metagenome</name>
    <dbReference type="NCBI Taxonomy" id="412755"/>
    <lineage>
        <taxon>unclassified sequences</taxon>
        <taxon>metagenomes</taxon>
        <taxon>ecological metagenomes</taxon>
    </lineage>
</organism>